<protein>
    <recommendedName>
        <fullName evidence="13">Protein kinase domain-containing protein</fullName>
    </recommendedName>
</protein>
<evidence type="ECO:0000259" key="9">
    <source>
        <dbReference type="PROSITE" id="PS50011"/>
    </source>
</evidence>
<reference evidence="11" key="1">
    <citation type="submission" date="2023-03" db="EMBL/GenBank/DDBJ databases">
        <title>Electrophorus voltai genome.</title>
        <authorList>
            <person name="Bian C."/>
        </authorList>
    </citation>
    <scope>NUCLEOTIDE SEQUENCE</scope>
    <source>
        <strain evidence="11">CB-2022</strain>
        <tissue evidence="11">Muscle</tissue>
    </source>
</reference>
<dbReference type="InterPro" id="IPR000719">
    <property type="entry name" value="Prot_kinase_dom"/>
</dbReference>
<dbReference type="InterPro" id="IPR000961">
    <property type="entry name" value="AGC-kinase_C"/>
</dbReference>
<evidence type="ECO:0008006" key="13">
    <source>
        <dbReference type="Google" id="ProtNLM"/>
    </source>
</evidence>
<evidence type="ECO:0000256" key="1">
    <source>
        <dbReference type="ARBA" id="ARBA00022527"/>
    </source>
</evidence>
<dbReference type="InterPro" id="IPR008271">
    <property type="entry name" value="Ser/Thr_kinase_AS"/>
</dbReference>
<dbReference type="SMART" id="SM00133">
    <property type="entry name" value="S_TK_X"/>
    <property type="match status" value="1"/>
</dbReference>
<keyword evidence="2" id="KW-0597">Phosphoprotein</keyword>
<dbReference type="SMART" id="SM00220">
    <property type="entry name" value="S_TKc"/>
    <property type="match status" value="1"/>
</dbReference>
<evidence type="ECO:0000256" key="4">
    <source>
        <dbReference type="ARBA" id="ARBA00022741"/>
    </source>
</evidence>
<feature type="domain" description="Protein kinase" evidence="9">
    <location>
        <begin position="90"/>
        <end position="347"/>
    </location>
</feature>
<sequence length="420" mass="47051">MAKKPKSTVTYAKMKGIVSYFAALIKEKKIGSATSDLQQKPEISPIYRHMGSKYYPRPEGGGSGASGPASLCFTNTEQQLQSSQASAADFDYLKVIGTGSFGKVFLARHKKNERYYAVKVLQKHIILKKEAEALVMCEHNVLLKTLNHPFLVRLHFSFQTKDRLYLALDYAGGGELFYHLQRERVFMEPRARFYAAQMASALGYLHSLHIVYRDLKPENILLDFAGHVVLTDFGLCKEGMVGHATTRTFCGTPQYLAPEVLRQQEYDRTVDWWGLGAVLHEMLYGLPPFYSADHMEMLSNILFQPLALKPGVSKAGRDLLKRLLNRDRAKRLGAKNDVAELQRHSFFSSIQWDKLVAKKVPPPFVPSLSSPDDLTNINPAFTNLPVPESLGACEEAEMTFSDFSCISKNILPAFAQTSTG</sequence>
<keyword evidence="4 7" id="KW-0547">Nucleotide-binding</keyword>
<dbReference type="GO" id="GO:0005524">
    <property type="term" value="F:ATP binding"/>
    <property type="evidence" value="ECO:0007669"/>
    <property type="project" value="UniProtKB-UniRule"/>
</dbReference>
<evidence type="ECO:0000256" key="5">
    <source>
        <dbReference type="ARBA" id="ARBA00022777"/>
    </source>
</evidence>
<evidence type="ECO:0000256" key="8">
    <source>
        <dbReference type="RuleBase" id="RU000304"/>
    </source>
</evidence>
<dbReference type="Pfam" id="PF00069">
    <property type="entry name" value="Pkinase"/>
    <property type="match status" value="1"/>
</dbReference>
<accession>A0AAD8ZYL9</accession>
<keyword evidence="3" id="KW-0808">Transferase</keyword>
<keyword evidence="6 7" id="KW-0067">ATP-binding</keyword>
<evidence type="ECO:0000256" key="3">
    <source>
        <dbReference type="ARBA" id="ARBA00022679"/>
    </source>
</evidence>
<feature type="binding site" evidence="7">
    <location>
        <position position="128"/>
    </location>
    <ligand>
        <name>ATP</name>
        <dbReference type="ChEBI" id="CHEBI:30616"/>
    </ligand>
</feature>
<evidence type="ECO:0000256" key="6">
    <source>
        <dbReference type="ARBA" id="ARBA00022840"/>
    </source>
</evidence>
<gene>
    <name evidence="11" type="ORF">P4O66_005156</name>
</gene>
<evidence type="ECO:0000313" key="11">
    <source>
        <dbReference type="EMBL" id="KAK1806648.1"/>
    </source>
</evidence>
<keyword evidence="12" id="KW-1185">Reference proteome</keyword>
<keyword evidence="5" id="KW-0418">Kinase</keyword>
<dbReference type="Gene3D" id="3.30.200.20">
    <property type="entry name" value="Phosphorylase Kinase, domain 1"/>
    <property type="match status" value="1"/>
</dbReference>
<comment type="caution">
    <text evidence="11">The sequence shown here is derived from an EMBL/GenBank/DDBJ whole genome shotgun (WGS) entry which is preliminary data.</text>
</comment>
<name>A0AAD8ZYL9_9TELE</name>
<keyword evidence="1 8" id="KW-0723">Serine/threonine-protein kinase</keyword>
<evidence type="ECO:0000256" key="7">
    <source>
        <dbReference type="PROSITE-ProRule" id="PRU10141"/>
    </source>
</evidence>
<dbReference type="InterPro" id="IPR017441">
    <property type="entry name" value="Protein_kinase_ATP_BS"/>
</dbReference>
<evidence type="ECO:0000256" key="2">
    <source>
        <dbReference type="ARBA" id="ARBA00022553"/>
    </source>
</evidence>
<dbReference type="PROSITE" id="PS00108">
    <property type="entry name" value="PROTEIN_KINASE_ST"/>
    <property type="match status" value="1"/>
</dbReference>
<dbReference type="EMBL" id="JAROKS010000001">
    <property type="protein sequence ID" value="KAK1806648.1"/>
    <property type="molecule type" value="Genomic_DNA"/>
</dbReference>
<evidence type="ECO:0000313" key="12">
    <source>
        <dbReference type="Proteomes" id="UP001239994"/>
    </source>
</evidence>
<dbReference type="GO" id="GO:0004674">
    <property type="term" value="F:protein serine/threonine kinase activity"/>
    <property type="evidence" value="ECO:0007669"/>
    <property type="project" value="UniProtKB-KW"/>
</dbReference>
<feature type="domain" description="AGC-kinase C-terminal" evidence="10">
    <location>
        <begin position="348"/>
        <end position="415"/>
    </location>
</feature>
<dbReference type="FunFam" id="3.30.200.20:FF:000103">
    <property type="entry name" value="Protein kinase C"/>
    <property type="match status" value="1"/>
</dbReference>
<dbReference type="Proteomes" id="UP001239994">
    <property type="component" value="Unassembled WGS sequence"/>
</dbReference>
<dbReference type="PANTHER" id="PTHR24351">
    <property type="entry name" value="RIBOSOMAL PROTEIN S6 KINASE"/>
    <property type="match status" value="1"/>
</dbReference>
<organism evidence="11 12">
    <name type="scientific">Electrophorus voltai</name>
    <dbReference type="NCBI Taxonomy" id="2609070"/>
    <lineage>
        <taxon>Eukaryota</taxon>
        <taxon>Metazoa</taxon>
        <taxon>Chordata</taxon>
        <taxon>Craniata</taxon>
        <taxon>Vertebrata</taxon>
        <taxon>Euteleostomi</taxon>
        <taxon>Actinopterygii</taxon>
        <taxon>Neopterygii</taxon>
        <taxon>Teleostei</taxon>
        <taxon>Ostariophysi</taxon>
        <taxon>Gymnotiformes</taxon>
        <taxon>Gymnotoidei</taxon>
        <taxon>Gymnotidae</taxon>
        <taxon>Electrophorus</taxon>
    </lineage>
</organism>
<dbReference type="PROSITE" id="PS00107">
    <property type="entry name" value="PROTEIN_KINASE_ATP"/>
    <property type="match status" value="1"/>
</dbReference>
<proteinExistence type="inferred from homology"/>
<dbReference type="PROSITE" id="PS51285">
    <property type="entry name" value="AGC_KINASE_CTER"/>
    <property type="match status" value="1"/>
</dbReference>
<comment type="similarity">
    <text evidence="8">Belongs to the protein kinase superfamily.</text>
</comment>
<dbReference type="AlphaFoldDB" id="A0AAD8ZYL9"/>
<dbReference type="InterPro" id="IPR011009">
    <property type="entry name" value="Kinase-like_dom_sf"/>
</dbReference>
<dbReference type="FunFam" id="1.10.510.10:FF:000008">
    <property type="entry name" value="Non-specific serine/threonine protein kinase"/>
    <property type="match status" value="1"/>
</dbReference>
<evidence type="ECO:0000259" key="10">
    <source>
        <dbReference type="PROSITE" id="PS51285"/>
    </source>
</evidence>
<dbReference type="SUPFAM" id="SSF56112">
    <property type="entry name" value="Protein kinase-like (PK-like)"/>
    <property type="match status" value="1"/>
</dbReference>
<dbReference type="Gene3D" id="1.10.510.10">
    <property type="entry name" value="Transferase(Phosphotransferase) domain 1"/>
    <property type="match status" value="1"/>
</dbReference>
<dbReference type="PROSITE" id="PS50011">
    <property type="entry name" value="PROTEIN_KINASE_DOM"/>
    <property type="match status" value="1"/>
</dbReference>